<organism evidence="1 2">
    <name type="scientific">Pseudocohnilembus persalinus</name>
    <name type="common">Ciliate</name>
    <dbReference type="NCBI Taxonomy" id="266149"/>
    <lineage>
        <taxon>Eukaryota</taxon>
        <taxon>Sar</taxon>
        <taxon>Alveolata</taxon>
        <taxon>Ciliophora</taxon>
        <taxon>Intramacronucleata</taxon>
        <taxon>Oligohymenophorea</taxon>
        <taxon>Scuticociliatia</taxon>
        <taxon>Philasterida</taxon>
        <taxon>Pseudocohnilembidae</taxon>
        <taxon>Pseudocohnilembus</taxon>
    </lineage>
</organism>
<evidence type="ECO:0000313" key="1">
    <source>
        <dbReference type="EMBL" id="KRX06932.1"/>
    </source>
</evidence>
<dbReference type="EMBL" id="LDAU01000090">
    <property type="protein sequence ID" value="KRX06932.1"/>
    <property type="molecule type" value="Genomic_DNA"/>
</dbReference>
<dbReference type="Proteomes" id="UP000054937">
    <property type="component" value="Unassembled WGS sequence"/>
</dbReference>
<name>A0A0V0QXL2_PSEPJ</name>
<accession>A0A0V0QXL2</accession>
<keyword evidence="2" id="KW-1185">Reference proteome</keyword>
<protein>
    <submittedName>
        <fullName evidence="1">Uncharacterized protein</fullName>
    </submittedName>
</protein>
<proteinExistence type="predicted"/>
<dbReference type="AlphaFoldDB" id="A0A0V0QXL2"/>
<comment type="caution">
    <text evidence="1">The sequence shown here is derived from an EMBL/GenBank/DDBJ whole genome shotgun (WGS) entry which is preliminary data.</text>
</comment>
<dbReference type="InParanoid" id="A0A0V0QXL2"/>
<gene>
    <name evidence="1" type="ORF">PPERSA_07095</name>
</gene>
<evidence type="ECO:0000313" key="2">
    <source>
        <dbReference type="Proteomes" id="UP000054937"/>
    </source>
</evidence>
<sequence>MTDYMHQQLNNNKVQKYLEVKNTFFKKIENILEQNMELQVDMEGQNMDKSFQYNNIYEEQQQVEKDLKSQQILKIKDLFAENKNLQKSQLFMHFPFIGQYVICIQAKLQFNEVELEYCQEEVEINVK</sequence>
<reference evidence="1 2" key="1">
    <citation type="journal article" date="2015" name="Sci. Rep.">
        <title>Genome of the facultative scuticociliatosis pathogen Pseudocohnilembus persalinus provides insight into its virulence through horizontal gene transfer.</title>
        <authorList>
            <person name="Xiong J."/>
            <person name="Wang G."/>
            <person name="Cheng J."/>
            <person name="Tian M."/>
            <person name="Pan X."/>
            <person name="Warren A."/>
            <person name="Jiang C."/>
            <person name="Yuan D."/>
            <person name="Miao W."/>
        </authorList>
    </citation>
    <scope>NUCLEOTIDE SEQUENCE [LARGE SCALE GENOMIC DNA]</scope>
    <source>
        <strain evidence="1">36N120E</strain>
    </source>
</reference>